<organism evidence="1 2">
    <name type="scientific">Hymenobacter fodinae</name>
    <dbReference type="NCBI Taxonomy" id="2510796"/>
    <lineage>
        <taxon>Bacteria</taxon>
        <taxon>Pseudomonadati</taxon>
        <taxon>Bacteroidota</taxon>
        <taxon>Cytophagia</taxon>
        <taxon>Cytophagales</taxon>
        <taxon>Hymenobacteraceae</taxon>
        <taxon>Hymenobacter</taxon>
    </lineage>
</organism>
<dbReference type="EMBL" id="SRLA01000002">
    <property type="protein sequence ID" value="TGE08770.1"/>
    <property type="molecule type" value="Genomic_DNA"/>
</dbReference>
<gene>
    <name evidence="1" type="ORF">EU556_13875</name>
</gene>
<dbReference type="Gene3D" id="3.90.1530.10">
    <property type="entry name" value="Conserved hypothetical protein from pyrococcus furiosus pfu- 392566-001, ParB domain"/>
    <property type="match status" value="1"/>
</dbReference>
<comment type="caution">
    <text evidence="1">The sequence shown here is derived from an EMBL/GenBank/DDBJ whole genome shotgun (WGS) entry which is preliminary data.</text>
</comment>
<dbReference type="Proteomes" id="UP000298337">
    <property type="component" value="Unassembled WGS sequence"/>
</dbReference>
<sequence>MEASGKSFFESLNEEVTLAVIKDSADIEAAQQPEEISTEPLPTGAVFHTTNYDQFKTITANREVDNTHAHKLAAAIKVRNWLHIKPIDVTKDFEVIDGQHRLEAARLLGVPIYYRITEELKEEDIAILNANNKNWKGADYLNYWTVKGKAPYIELSRFIKHHPKFSLSTAQELVSGNDSNKHVDFRAGNFQGGYYLRAIEVAEFLEKILQITKFEYGYETRFVRAINHCVLYVEGFKQEVFLHKIALQPNSVVRCVNHKQYLEMLETLYNYKTNHENRIRFFK</sequence>
<evidence type="ECO:0000313" key="1">
    <source>
        <dbReference type="EMBL" id="TGE08770.1"/>
    </source>
</evidence>
<keyword evidence="2" id="KW-1185">Reference proteome</keyword>
<dbReference type="InterPro" id="IPR036086">
    <property type="entry name" value="ParB/Sulfiredoxin_sf"/>
</dbReference>
<proteinExistence type="predicted"/>
<dbReference type="OrthoDB" id="1524628at2"/>
<reference evidence="1 2" key="1">
    <citation type="submission" date="2019-04" db="EMBL/GenBank/DDBJ databases">
        <authorList>
            <person name="Feng G."/>
            <person name="Zhang J."/>
            <person name="Zhu H."/>
        </authorList>
    </citation>
    <scope>NUCLEOTIDE SEQUENCE [LARGE SCALE GENOMIC DNA]</scope>
    <source>
        <strain evidence="1 2">92R-1</strain>
    </source>
</reference>
<dbReference type="AlphaFoldDB" id="A0A4Z0P9X1"/>
<accession>A0A4Z0P9X1</accession>
<protein>
    <submittedName>
        <fullName evidence="1">Uncharacterized protein</fullName>
    </submittedName>
</protein>
<dbReference type="SUPFAM" id="SSF110849">
    <property type="entry name" value="ParB/Sulfiredoxin"/>
    <property type="match status" value="1"/>
</dbReference>
<name>A0A4Z0P9X1_9BACT</name>
<dbReference type="RefSeq" id="WP_135434679.1">
    <property type="nucleotide sequence ID" value="NZ_SRLA01000002.1"/>
</dbReference>
<evidence type="ECO:0000313" key="2">
    <source>
        <dbReference type="Proteomes" id="UP000298337"/>
    </source>
</evidence>